<protein>
    <recommendedName>
        <fullName evidence="1 7">Transcriptional regulator MraZ</fullName>
    </recommendedName>
</protein>
<evidence type="ECO:0000256" key="5">
    <source>
        <dbReference type="ARBA" id="ARBA00023125"/>
    </source>
</evidence>
<evidence type="ECO:0000256" key="7">
    <source>
        <dbReference type="HAMAP-Rule" id="MF_01008"/>
    </source>
</evidence>
<dbReference type="AlphaFoldDB" id="A0A0U1P8C4"/>
<dbReference type="HAMAP" id="MF_01008">
    <property type="entry name" value="MraZ"/>
    <property type="match status" value="1"/>
</dbReference>
<proteinExistence type="inferred from homology"/>
<evidence type="ECO:0000313" key="10">
    <source>
        <dbReference type="Proteomes" id="UP000030675"/>
    </source>
</evidence>
<evidence type="ECO:0000256" key="1">
    <source>
        <dbReference type="ARBA" id="ARBA00013860"/>
    </source>
</evidence>
<dbReference type="NCBIfam" id="TIGR00242">
    <property type="entry name" value="division/cell wall cluster transcriptional repressor MraZ"/>
    <property type="match status" value="1"/>
</dbReference>
<dbReference type="GO" id="GO:0003700">
    <property type="term" value="F:DNA-binding transcription factor activity"/>
    <property type="evidence" value="ECO:0007669"/>
    <property type="project" value="UniProtKB-UniRule"/>
</dbReference>
<dbReference type="InterPro" id="IPR007159">
    <property type="entry name" value="SpoVT-AbrB_dom"/>
</dbReference>
<sequence length="152" mass="17427">MLRGATSISIDSKGRIAIPKRYRQWITEQCGGLFICTIDHQFSCLLLYPINEWEHIEAKLATLSSLHPAERRIQRLLLGHASECEMDGQGRILLSPTLRQYAHLQDKIMLVGQLNKFEIWSDVLWQQQIELDINLQAEDALAQSSRLSELSL</sequence>
<gene>
    <name evidence="7" type="primary">mraZ</name>
    <name evidence="9" type="ORF">PLEI_2536</name>
</gene>
<accession>A0A0U1P8C4</accession>
<evidence type="ECO:0000313" key="9">
    <source>
        <dbReference type="EMBL" id="GAD30880.1"/>
    </source>
</evidence>
<dbReference type="eggNOG" id="COG2001">
    <property type="taxonomic scope" value="Bacteria"/>
</dbReference>
<evidence type="ECO:0000256" key="4">
    <source>
        <dbReference type="ARBA" id="ARBA00023015"/>
    </source>
</evidence>
<dbReference type="InterPro" id="IPR035644">
    <property type="entry name" value="MraZ_C"/>
</dbReference>
<dbReference type="PANTHER" id="PTHR34701:SF1">
    <property type="entry name" value="TRANSCRIPTIONAL REGULATOR MRAZ"/>
    <property type="match status" value="1"/>
</dbReference>
<dbReference type="CDD" id="cd16320">
    <property type="entry name" value="MraZ_N"/>
    <property type="match status" value="1"/>
</dbReference>
<dbReference type="InterPro" id="IPR038619">
    <property type="entry name" value="MraZ_sf"/>
</dbReference>
<dbReference type="GO" id="GO:0009295">
    <property type="term" value="C:nucleoid"/>
    <property type="evidence" value="ECO:0007669"/>
    <property type="project" value="UniProtKB-SubCell"/>
</dbReference>
<feature type="domain" description="SpoVT-AbrB" evidence="8">
    <location>
        <begin position="81"/>
        <end position="124"/>
    </location>
</feature>
<dbReference type="InterPro" id="IPR037914">
    <property type="entry name" value="SpoVT-AbrB_sf"/>
</dbReference>
<evidence type="ECO:0000256" key="3">
    <source>
        <dbReference type="ARBA" id="ARBA00022737"/>
    </source>
</evidence>
<dbReference type="GO" id="GO:0005737">
    <property type="term" value="C:cytoplasm"/>
    <property type="evidence" value="ECO:0007669"/>
    <property type="project" value="UniProtKB-UniRule"/>
</dbReference>
<reference evidence="10" key="1">
    <citation type="submission" date="2012-12" db="EMBL/GenBank/DDBJ databases">
        <title>Genome Sequence of Photobacterium leiognathi lrivu.4.1.</title>
        <authorList>
            <person name="Urbanczyk H."/>
            <person name="Ogura Y."/>
            <person name="Hayashi T."/>
            <person name="Dunlap P.V."/>
        </authorList>
    </citation>
    <scope>NUCLEOTIDE SEQUENCE [LARGE SCALE GENOMIC DNA]</scope>
    <source>
        <strain evidence="10">lrivu.4.1</strain>
    </source>
</reference>
<dbReference type="InterPro" id="IPR020603">
    <property type="entry name" value="MraZ_dom"/>
</dbReference>
<keyword evidence="3" id="KW-0677">Repeat</keyword>
<keyword evidence="2 7" id="KW-0963">Cytoplasm</keyword>
<dbReference type="PANTHER" id="PTHR34701">
    <property type="entry name" value="TRANSCRIPTIONAL REGULATOR MRAZ"/>
    <property type="match status" value="1"/>
</dbReference>
<dbReference type="RefSeq" id="WP_008987898.1">
    <property type="nucleotide sequence ID" value="NZ_DF196819.1"/>
</dbReference>
<comment type="similarity">
    <text evidence="7">Belongs to the MraZ family.</text>
</comment>
<feature type="domain" description="SpoVT-AbrB" evidence="8">
    <location>
        <begin position="5"/>
        <end position="52"/>
    </location>
</feature>
<dbReference type="GeneID" id="99740397"/>
<dbReference type="InterPro" id="IPR035642">
    <property type="entry name" value="MraZ_N"/>
</dbReference>
<dbReference type="InterPro" id="IPR003444">
    <property type="entry name" value="MraZ"/>
</dbReference>
<evidence type="ECO:0000256" key="6">
    <source>
        <dbReference type="ARBA" id="ARBA00023163"/>
    </source>
</evidence>
<evidence type="ECO:0000259" key="8">
    <source>
        <dbReference type="PROSITE" id="PS51740"/>
    </source>
</evidence>
<comment type="subcellular location">
    <subcellularLocation>
        <location evidence="7">Cytoplasm</location>
        <location evidence="7">Nucleoid</location>
    </subcellularLocation>
</comment>
<dbReference type="HOGENOM" id="CLU_107907_2_0_6"/>
<comment type="subunit">
    <text evidence="7">Forms oligomers.</text>
</comment>
<organism evidence="9 10">
    <name type="scientific">Photobacterium leiognathi lrivu.4.1</name>
    <dbReference type="NCBI Taxonomy" id="1248232"/>
    <lineage>
        <taxon>Bacteria</taxon>
        <taxon>Pseudomonadati</taxon>
        <taxon>Pseudomonadota</taxon>
        <taxon>Gammaproteobacteria</taxon>
        <taxon>Vibrionales</taxon>
        <taxon>Vibrionaceae</taxon>
        <taxon>Photobacterium</taxon>
    </lineage>
</organism>
<dbReference type="EMBL" id="DF196819">
    <property type="protein sequence ID" value="GAD30880.1"/>
    <property type="molecule type" value="Genomic_DNA"/>
</dbReference>
<name>A0A0U1P8C4_PHOLE</name>
<dbReference type="Gene3D" id="3.40.1550.20">
    <property type="entry name" value="Transcriptional regulator MraZ domain"/>
    <property type="match status" value="1"/>
</dbReference>
<dbReference type="Proteomes" id="UP000030675">
    <property type="component" value="Unassembled WGS sequence"/>
</dbReference>
<dbReference type="GO" id="GO:2000143">
    <property type="term" value="P:negative regulation of DNA-templated transcription initiation"/>
    <property type="evidence" value="ECO:0007669"/>
    <property type="project" value="TreeGrafter"/>
</dbReference>
<dbReference type="CDD" id="cd16321">
    <property type="entry name" value="MraZ_C"/>
    <property type="match status" value="1"/>
</dbReference>
<keyword evidence="5 7" id="KW-0238">DNA-binding</keyword>
<dbReference type="PROSITE" id="PS51740">
    <property type="entry name" value="SPOVT_ABRB"/>
    <property type="match status" value="2"/>
</dbReference>
<dbReference type="GO" id="GO:0000976">
    <property type="term" value="F:transcription cis-regulatory region binding"/>
    <property type="evidence" value="ECO:0007669"/>
    <property type="project" value="TreeGrafter"/>
</dbReference>
<dbReference type="Pfam" id="PF02381">
    <property type="entry name" value="MraZ"/>
    <property type="match status" value="2"/>
</dbReference>
<dbReference type="SUPFAM" id="SSF89447">
    <property type="entry name" value="AbrB/MazE/MraZ-like"/>
    <property type="match status" value="1"/>
</dbReference>
<keyword evidence="4 7" id="KW-0805">Transcription regulation</keyword>
<evidence type="ECO:0000256" key="2">
    <source>
        <dbReference type="ARBA" id="ARBA00022490"/>
    </source>
</evidence>
<keyword evidence="6 7" id="KW-0804">Transcription</keyword>